<evidence type="ECO:0000256" key="6">
    <source>
        <dbReference type="SAM" id="Phobius"/>
    </source>
</evidence>
<reference evidence="8 9" key="1">
    <citation type="submission" date="2021-12" db="EMBL/GenBank/DDBJ databases">
        <title>Genome sequencing of bacteria with rrn-lacking chromosome and rrn-plasmid.</title>
        <authorList>
            <person name="Anda M."/>
            <person name="Iwasaki W."/>
        </authorList>
    </citation>
    <scope>NUCLEOTIDE SEQUENCE [LARGE SCALE GENOMIC DNA]</scope>
    <source>
        <strain evidence="8 9">NBRC 101262</strain>
        <plasmid evidence="8 9">pPP3</plasmid>
    </source>
</reference>
<dbReference type="PANTHER" id="PTHR30294">
    <property type="entry name" value="MEMBRANE COMPONENT OF ABC TRANSPORTER YHHJ-RELATED"/>
    <property type="match status" value="1"/>
</dbReference>
<evidence type="ECO:0000259" key="7">
    <source>
        <dbReference type="Pfam" id="PF12698"/>
    </source>
</evidence>
<feature type="transmembrane region" description="Helical" evidence="6">
    <location>
        <begin position="186"/>
        <end position="209"/>
    </location>
</feature>
<dbReference type="Gene3D" id="3.40.1710.10">
    <property type="entry name" value="abc type-2 transporter like domain"/>
    <property type="match status" value="1"/>
</dbReference>
<dbReference type="InterPro" id="IPR013525">
    <property type="entry name" value="ABC2_TM"/>
</dbReference>
<keyword evidence="4 6" id="KW-1133">Transmembrane helix</keyword>
<dbReference type="InterPro" id="IPR051449">
    <property type="entry name" value="ABC-2_transporter_component"/>
</dbReference>
<evidence type="ECO:0000256" key="3">
    <source>
        <dbReference type="ARBA" id="ARBA00022692"/>
    </source>
</evidence>
<evidence type="ECO:0000256" key="1">
    <source>
        <dbReference type="ARBA" id="ARBA00004651"/>
    </source>
</evidence>
<dbReference type="PANTHER" id="PTHR30294:SF46">
    <property type="entry name" value="ABC TRANSPORTER PERMEASE"/>
    <property type="match status" value="1"/>
</dbReference>
<feature type="transmembrane region" description="Helical" evidence="6">
    <location>
        <begin position="268"/>
        <end position="289"/>
    </location>
</feature>
<accession>A0ABN6LJB7</accession>
<gene>
    <name evidence="8" type="ORF">PEPS_39920</name>
</gene>
<keyword evidence="5 6" id="KW-0472">Membrane</keyword>
<dbReference type="Pfam" id="PF12698">
    <property type="entry name" value="ABC2_membrane_3"/>
    <property type="match status" value="1"/>
</dbReference>
<comment type="subcellular location">
    <subcellularLocation>
        <location evidence="1">Cell membrane</location>
        <topology evidence="1">Multi-pass membrane protein</topology>
    </subcellularLocation>
</comment>
<feature type="transmembrane region" description="Helical" evidence="6">
    <location>
        <begin position="298"/>
        <end position="316"/>
    </location>
</feature>
<protein>
    <submittedName>
        <fullName evidence="8">ABC transporter permease</fullName>
    </submittedName>
</protein>
<evidence type="ECO:0000256" key="4">
    <source>
        <dbReference type="ARBA" id="ARBA00022989"/>
    </source>
</evidence>
<proteinExistence type="predicted"/>
<geneLocation type="plasmid" evidence="8 9">
    <name>pPP3</name>
</geneLocation>
<sequence length="398" mass="44786">METFIALIKREFRMMFSNSVVMAIFFAAPVVYGLLFGFTYQKGSPSNLPIMVVDLDQSALSSKIVDMLDDNELITVDMVKYDKTDLPKTIRSEKYKAVITIPHHFEADILQKRDPELSVAINTANIVSANYSAKGVQYVMKTLQAGIEIEGLKKQGIPEEIARHQYEPFSVNYERYYNETANYMRFLWPGMIGTIIQQVFLLALALTFAREFEEGKWHEITSKTKKGWKIMGIKILPFLLTGVMMLAAVGVMFPMFNIPLAENMPAMAVLLFAFLLPVIFLGILLSLLVPNQLKATEIAMVLATPSFVVSGFTWPLSQMPDAVAFIGRCIPLTHFLAAFRELSFYGAGLSDIIPQLKVLALMTVIFGLLSMVLLYFKLRKIPTNDAEQAKELEMNISK</sequence>
<name>A0ABN6LJB7_9BACT</name>
<evidence type="ECO:0000256" key="5">
    <source>
        <dbReference type="ARBA" id="ARBA00023136"/>
    </source>
</evidence>
<keyword evidence="8" id="KW-0614">Plasmid</keyword>
<feature type="transmembrane region" description="Helical" evidence="6">
    <location>
        <begin position="230"/>
        <end position="256"/>
    </location>
</feature>
<evidence type="ECO:0000313" key="8">
    <source>
        <dbReference type="EMBL" id="BDD01712.1"/>
    </source>
</evidence>
<keyword evidence="2" id="KW-1003">Cell membrane</keyword>
<evidence type="ECO:0000313" key="9">
    <source>
        <dbReference type="Proteomes" id="UP001354989"/>
    </source>
</evidence>
<dbReference type="RefSeq" id="WP_338398886.1">
    <property type="nucleotide sequence ID" value="NZ_AP025295.1"/>
</dbReference>
<feature type="transmembrane region" description="Helical" evidence="6">
    <location>
        <begin position="20"/>
        <end position="40"/>
    </location>
</feature>
<keyword evidence="9" id="KW-1185">Reference proteome</keyword>
<dbReference type="EMBL" id="AP025295">
    <property type="protein sequence ID" value="BDD01712.1"/>
    <property type="molecule type" value="Genomic_DNA"/>
</dbReference>
<feature type="domain" description="ABC-2 type transporter transmembrane" evidence="7">
    <location>
        <begin position="23"/>
        <end position="371"/>
    </location>
</feature>
<organism evidence="8 9">
    <name type="scientific">Persicobacter psychrovividus</name>
    <dbReference type="NCBI Taxonomy" id="387638"/>
    <lineage>
        <taxon>Bacteria</taxon>
        <taxon>Pseudomonadati</taxon>
        <taxon>Bacteroidota</taxon>
        <taxon>Cytophagia</taxon>
        <taxon>Cytophagales</taxon>
        <taxon>Persicobacteraceae</taxon>
        <taxon>Persicobacter</taxon>
    </lineage>
</organism>
<dbReference type="Proteomes" id="UP001354989">
    <property type="component" value="Plasmid pPP3"/>
</dbReference>
<keyword evidence="3 6" id="KW-0812">Transmembrane</keyword>
<feature type="transmembrane region" description="Helical" evidence="6">
    <location>
        <begin position="358"/>
        <end position="376"/>
    </location>
</feature>
<evidence type="ECO:0000256" key="2">
    <source>
        <dbReference type="ARBA" id="ARBA00022475"/>
    </source>
</evidence>